<dbReference type="Pfam" id="PF00501">
    <property type="entry name" value="AMP-binding"/>
    <property type="match status" value="1"/>
</dbReference>
<feature type="transmembrane region" description="Helical" evidence="4">
    <location>
        <begin position="392"/>
        <end position="410"/>
    </location>
</feature>
<dbReference type="SMART" id="SM00563">
    <property type="entry name" value="PlsC"/>
    <property type="match status" value="1"/>
</dbReference>
<dbReference type="Pfam" id="PF07690">
    <property type="entry name" value="MFS_1"/>
    <property type="match status" value="1"/>
</dbReference>
<dbReference type="Proteomes" id="UP000635983">
    <property type="component" value="Unassembled WGS sequence"/>
</dbReference>
<dbReference type="Pfam" id="PF01553">
    <property type="entry name" value="Acyltransferase"/>
    <property type="match status" value="1"/>
</dbReference>
<organism evidence="6 7">
    <name type="scientific">Pseudomonas matsuisoli</name>
    <dbReference type="NCBI Taxonomy" id="1515666"/>
    <lineage>
        <taxon>Bacteria</taxon>
        <taxon>Pseudomonadati</taxon>
        <taxon>Pseudomonadota</taxon>
        <taxon>Gammaproteobacteria</taxon>
        <taxon>Pseudomonadales</taxon>
        <taxon>Pseudomonadaceae</taxon>
        <taxon>Pseudomonas</taxon>
    </lineage>
</organism>
<dbReference type="InterPro" id="IPR000873">
    <property type="entry name" value="AMP-dep_synth/lig_dom"/>
</dbReference>
<evidence type="ECO:0000313" key="6">
    <source>
        <dbReference type="EMBL" id="GGJ98623.1"/>
    </source>
</evidence>
<dbReference type="InterPro" id="IPR042099">
    <property type="entry name" value="ANL_N_sf"/>
</dbReference>
<feature type="transmembrane region" description="Helical" evidence="4">
    <location>
        <begin position="272"/>
        <end position="291"/>
    </location>
</feature>
<dbReference type="Gene3D" id="3.30.300.30">
    <property type="match status" value="1"/>
</dbReference>
<dbReference type="InterPro" id="IPR020845">
    <property type="entry name" value="AMP-binding_CS"/>
</dbReference>
<evidence type="ECO:0000256" key="4">
    <source>
        <dbReference type="SAM" id="Phobius"/>
    </source>
</evidence>
<dbReference type="RefSeq" id="WP_188983625.1">
    <property type="nucleotide sequence ID" value="NZ_BMPO01000005.1"/>
</dbReference>
<dbReference type="InterPro" id="IPR045851">
    <property type="entry name" value="AMP-bd_C_sf"/>
</dbReference>
<feature type="domain" description="Phospholipid/glycerol acyltransferase" evidence="5">
    <location>
        <begin position="445"/>
        <end position="559"/>
    </location>
</feature>
<feature type="transmembrane region" description="Helical" evidence="4">
    <location>
        <begin position="141"/>
        <end position="162"/>
    </location>
</feature>
<feature type="transmembrane region" description="Helical" evidence="4">
    <location>
        <begin position="182"/>
        <end position="201"/>
    </location>
</feature>
<keyword evidence="2 4" id="KW-1133">Transmembrane helix</keyword>
<protein>
    <submittedName>
        <fullName evidence="6">Acyl-[ACP]--phospholipid O-acyltransferase</fullName>
    </submittedName>
</protein>
<dbReference type="SUPFAM" id="SSF69593">
    <property type="entry name" value="Glycerol-3-phosphate (1)-acyltransferase"/>
    <property type="match status" value="1"/>
</dbReference>
<evidence type="ECO:0000313" key="7">
    <source>
        <dbReference type="Proteomes" id="UP000635983"/>
    </source>
</evidence>
<feature type="transmembrane region" description="Helical" evidence="4">
    <location>
        <begin position="12"/>
        <end position="31"/>
    </location>
</feature>
<reference evidence="6" key="2">
    <citation type="submission" date="2020-09" db="EMBL/GenBank/DDBJ databases">
        <authorList>
            <person name="Sun Q."/>
            <person name="Ohkuma M."/>
        </authorList>
    </citation>
    <scope>NUCLEOTIDE SEQUENCE</scope>
    <source>
        <strain evidence="6">JCM 30078</strain>
    </source>
</reference>
<reference evidence="6" key="1">
    <citation type="journal article" date="2014" name="Int. J. Syst. Evol. Microbiol.">
        <title>Complete genome sequence of Corynebacterium casei LMG S-19264T (=DSM 44701T), isolated from a smear-ripened cheese.</title>
        <authorList>
            <consortium name="US DOE Joint Genome Institute (JGI-PGF)"/>
            <person name="Walter F."/>
            <person name="Albersmeier A."/>
            <person name="Kalinowski J."/>
            <person name="Ruckert C."/>
        </authorList>
    </citation>
    <scope>NUCLEOTIDE SEQUENCE</scope>
    <source>
        <strain evidence="6">JCM 30078</strain>
    </source>
</reference>
<evidence type="ECO:0000256" key="3">
    <source>
        <dbReference type="ARBA" id="ARBA00023136"/>
    </source>
</evidence>
<feature type="transmembrane region" description="Helical" evidence="4">
    <location>
        <begin position="361"/>
        <end position="386"/>
    </location>
</feature>
<dbReference type="CDD" id="cd06173">
    <property type="entry name" value="MFS_MefA_like"/>
    <property type="match status" value="1"/>
</dbReference>
<evidence type="ECO:0000259" key="5">
    <source>
        <dbReference type="SMART" id="SM00563"/>
    </source>
</evidence>
<feature type="transmembrane region" description="Helical" evidence="4">
    <location>
        <begin position="303"/>
        <end position="322"/>
    </location>
</feature>
<dbReference type="InterPro" id="IPR050237">
    <property type="entry name" value="ATP-dep_AMP-bd_enzyme"/>
</dbReference>
<keyword evidence="7" id="KW-1185">Reference proteome</keyword>
<evidence type="ECO:0000256" key="1">
    <source>
        <dbReference type="ARBA" id="ARBA00022692"/>
    </source>
</evidence>
<dbReference type="AlphaFoldDB" id="A0A917UYE4"/>
<sequence length="1155" mass="125375">MDKLHRMPGAWPFLIAMFINAFVDLGHKIVIQNTVFKIYDGSTQVVLTAIVNGLMLLPFIVLFTPAGHVSDSQPKVRVMRLSAWAAVAITLLITAAYYAGWFWLAFAMTVLLAAQAAFYSPAKYGYIKTLFGKSRLAEANGLVQAVSIVAILAGTFAFTAFFEAWIGASTTPHDMLQDVAPLGWLMVTASIVELLALYRLPMEEKPATDKRFVWDDYLRGRSAKANVKAVTRNTVIRQSIIGLALFWSVGQVLLAAFPSYAKDNLGVTNALVIQGILAATGIGIVLGSTIASRLSRNRIETGLIPIGALGIAVGLWLLPLLGSTTAHALNMIFIGAMGGVFIVPLNALIQFHAREEELGTVLAASNWIQNLAMLGFLILTAAFALFGINSRYLLLIVACVALVGGAYTVIELPQSLVRFLLGLLMKQRYKVDVHGLQNLPAQGGVLLLGNHISWVDWAMVQIASPRPVRFVMLKSIYDRWYLKWLLKSLGCVPIQQGGGAGQSLDTVASLLNEGEVVCLFPEGAISRTGQLGEFRRGYERACEKANDDVVIVPFYLRGLWGSQFSRSSGKLKELRDTPLHRSVVVAFGRPLPKTTTADVLKRRIFDQTVRSWQHYMEDLPSLPEAWIDSVKRRTAGMAMADGLGKPLKAGEALSASIAMARRFAKLSPEQNVGVLLPTSNAGVLANMAALLAGKTIINLNYTASREALASALDQAQIRTVYTSQKFIQKLEQRGLPVSEVLAGRQLVMLEELRKDFSKVEMIATWVAVKVLPAFALKALFCKPVDPQSTAAILFSSGSEGMPKGVMLSHRNIMANIKQTSDVLNTEDHDVVMASLPLFHAFGLTVTQFLPLIEGLPLVAQPDPTDVVGVARAVATYKATIMCGTSTFLRLFARNKKVEPLMLASLRVVVAGAEKLSEDVREAFQLKFNKAIYEGYGATETAPVAAVNLPDALDVTYLQVQRGGKVGTVGMPLPGTSLKIVDPASFEELQTGDEGMILIGGPQVMTGYLNDPERTAKVIRELDGDRWYITGDKGRLDADGFLTIVDRYSRFAKIGGEMISLGAVEQVVKSAIADPDVEVMAVNLPDDKKGERIVLLHEQQLDTAALKRALLEAGHNPLMLPSEWLKVDALPKLGTGKADIAGAKKLAAESRVVEVE</sequence>
<evidence type="ECO:0000256" key="2">
    <source>
        <dbReference type="ARBA" id="ARBA00022989"/>
    </source>
</evidence>
<dbReference type="PANTHER" id="PTHR43767:SF1">
    <property type="entry name" value="NONRIBOSOMAL PEPTIDE SYNTHASE PES1 (EUROFUNG)-RELATED"/>
    <property type="match status" value="1"/>
</dbReference>
<dbReference type="EMBL" id="BMPO01000005">
    <property type="protein sequence ID" value="GGJ98623.1"/>
    <property type="molecule type" value="Genomic_DNA"/>
</dbReference>
<feature type="transmembrane region" description="Helical" evidence="4">
    <location>
        <begin position="78"/>
        <end position="95"/>
    </location>
</feature>
<dbReference type="SUPFAM" id="SSF103473">
    <property type="entry name" value="MFS general substrate transporter"/>
    <property type="match status" value="1"/>
</dbReference>
<dbReference type="Gene3D" id="1.20.1250.20">
    <property type="entry name" value="MFS general substrate transporter like domains"/>
    <property type="match status" value="1"/>
</dbReference>
<name>A0A917UYE4_9PSED</name>
<dbReference type="GO" id="GO:0022857">
    <property type="term" value="F:transmembrane transporter activity"/>
    <property type="evidence" value="ECO:0007669"/>
    <property type="project" value="InterPro"/>
</dbReference>
<dbReference type="Gene3D" id="3.40.50.12780">
    <property type="entry name" value="N-terminal domain of ligase-like"/>
    <property type="match status" value="1"/>
</dbReference>
<dbReference type="InterPro" id="IPR011701">
    <property type="entry name" value="MFS"/>
</dbReference>
<keyword evidence="3 4" id="KW-0472">Membrane</keyword>
<comment type="caution">
    <text evidence="6">The sequence shown here is derived from an EMBL/GenBank/DDBJ whole genome shotgun (WGS) entry which is preliminary data.</text>
</comment>
<feature type="transmembrane region" description="Helical" evidence="4">
    <location>
        <begin position="328"/>
        <end position="349"/>
    </location>
</feature>
<dbReference type="PANTHER" id="PTHR43767">
    <property type="entry name" value="LONG-CHAIN-FATTY-ACID--COA LIGASE"/>
    <property type="match status" value="1"/>
</dbReference>
<dbReference type="GO" id="GO:0016746">
    <property type="term" value="F:acyltransferase activity"/>
    <property type="evidence" value="ECO:0007669"/>
    <property type="project" value="InterPro"/>
</dbReference>
<dbReference type="NCBIfam" id="NF006386">
    <property type="entry name" value="PRK08633.1"/>
    <property type="match status" value="1"/>
</dbReference>
<dbReference type="CDD" id="cd07989">
    <property type="entry name" value="LPLAT_AGPAT-like"/>
    <property type="match status" value="1"/>
</dbReference>
<keyword evidence="1 4" id="KW-0812">Transmembrane</keyword>
<dbReference type="SUPFAM" id="SSF56801">
    <property type="entry name" value="Acetyl-CoA synthetase-like"/>
    <property type="match status" value="1"/>
</dbReference>
<gene>
    <name evidence="6" type="primary">aas</name>
    <name evidence="6" type="ORF">GCM10009304_25610</name>
</gene>
<dbReference type="GO" id="GO:0016878">
    <property type="term" value="F:acid-thiol ligase activity"/>
    <property type="evidence" value="ECO:0007669"/>
    <property type="project" value="UniProtKB-ARBA"/>
</dbReference>
<proteinExistence type="predicted"/>
<accession>A0A917UYE4</accession>
<dbReference type="PROSITE" id="PS00455">
    <property type="entry name" value="AMP_BINDING"/>
    <property type="match status" value="1"/>
</dbReference>
<dbReference type="InterPro" id="IPR002123">
    <property type="entry name" value="Plipid/glycerol_acylTrfase"/>
</dbReference>
<feature type="transmembrane region" description="Helical" evidence="4">
    <location>
        <begin position="43"/>
        <end position="66"/>
    </location>
</feature>
<dbReference type="InterPro" id="IPR036259">
    <property type="entry name" value="MFS_trans_sf"/>
</dbReference>